<name>A0A5J9UWR9_9POAL</name>
<keyword evidence="3" id="KW-1185">Reference proteome</keyword>
<evidence type="ECO:0000256" key="1">
    <source>
        <dbReference type="SAM" id="MobiDB-lite"/>
    </source>
</evidence>
<dbReference type="Proteomes" id="UP000324897">
    <property type="component" value="Chromosome 1"/>
</dbReference>
<sequence length="62" mass="6837">MKPSIETTRCWYVFISTAAKKRPKSKASKPQAGHDKKKPCQTAVFFLLIGEQEANNCPVGAV</sequence>
<reference evidence="2 3" key="1">
    <citation type="journal article" date="2019" name="Sci. Rep.">
        <title>A high-quality genome of Eragrostis curvula grass provides insights into Poaceae evolution and supports new strategies to enhance forage quality.</title>
        <authorList>
            <person name="Carballo J."/>
            <person name="Santos B.A.C.M."/>
            <person name="Zappacosta D."/>
            <person name="Garbus I."/>
            <person name="Selva J.P."/>
            <person name="Gallo C.A."/>
            <person name="Diaz A."/>
            <person name="Albertini E."/>
            <person name="Caccamo M."/>
            <person name="Echenique V."/>
        </authorList>
    </citation>
    <scope>NUCLEOTIDE SEQUENCE [LARGE SCALE GENOMIC DNA]</scope>
    <source>
        <strain evidence="3">cv. Victoria</strain>
        <tissue evidence="2">Leaf</tissue>
    </source>
</reference>
<feature type="non-terminal residue" evidence="2">
    <location>
        <position position="1"/>
    </location>
</feature>
<evidence type="ECO:0000313" key="2">
    <source>
        <dbReference type="EMBL" id="TVU28045.1"/>
    </source>
</evidence>
<comment type="caution">
    <text evidence="2">The sequence shown here is derived from an EMBL/GenBank/DDBJ whole genome shotgun (WGS) entry which is preliminary data.</text>
</comment>
<dbReference type="EMBL" id="RWGY01000011">
    <property type="protein sequence ID" value="TVU28045.1"/>
    <property type="molecule type" value="Genomic_DNA"/>
</dbReference>
<feature type="region of interest" description="Disordered" evidence="1">
    <location>
        <begin position="19"/>
        <end position="38"/>
    </location>
</feature>
<gene>
    <name evidence="2" type="ORF">EJB05_19552</name>
</gene>
<protein>
    <submittedName>
        <fullName evidence="2">Uncharacterized protein</fullName>
    </submittedName>
</protein>
<dbReference type="AlphaFoldDB" id="A0A5J9UWR9"/>
<dbReference type="Gramene" id="TVU28045">
    <property type="protein sequence ID" value="TVU28045"/>
    <property type="gene ID" value="EJB05_19552"/>
</dbReference>
<accession>A0A5J9UWR9</accession>
<proteinExistence type="predicted"/>
<evidence type="ECO:0000313" key="3">
    <source>
        <dbReference type="Proteomes" id="UP000324897"/>
    </source>
</evidence>
<organism evidence="2 3">
    <name type="scientific">Eragrostis curvula</name>
    <name type="common">weeping love grass</name>
    <dbReference type="NCBI Taxonomy" id="38414"/>
    <lineage>
        <taxon>Eukaryota</taxon>
        <taxon>Viridiplantae</taxon>
        <taxon>Streptophyta</taxon>
        <taxon>Embryophyta</taxon>
        <taxon>Tracheophyta</taxon>
        <taxon>Spermatophyta</taxon>
        <taxon>Magnoliopsida</taxon>
        <taxon>Liliopsida</taxon>
        <taxon>Poales</taxon>
        <taxon>Poaceae</taxon>
        <taxon>PACMAD clade</taxon>
        <taxon>Chloridoideae</taxon>
        <taxon>Eragrostideae</taxon>
        <taxon>Eragrostidinae</taxon>
        <taxon>Eragrostis</taxon>
    </lineage>
</organism>